<dbReference type="Pfam" id="PF03364">
    <property type="entry name" value="Polyketide_cyc"/>
    <property type="match status" value="1"/>
</dbReference>
<feature type="domain" description="Coenzyme Q-binding protein COQ10 START" evidence="2">
    <location>
        <begin position="11"/>
        <end position="141"/>
    </location>
</feature>
<dbReference type="Proteomes" id="UP000248887">
    <property type="component" value="Unassembled WGS sequence"/>
</dbReference>
<dbReference type="InterPro" id="IPR023393">
    <property type="entry name" value="START-like_dom_sf"/>
</dbReference>
<dbReference type="AlphaFoldDB" id="A0A2W5R2A1"/>
<proteinExistence type="inferred from homology"/>
<keyword evidence="3" id="KW-0830">Ubiquinone</keyword>
<organism evidence="3 4">
    <name type="scientific">Ancylobacter novellus</name>
    <name type="common">Thiobacillus novellus</name>
    <dbReference type="NCBI Taxonomy" id="921"/>
    <lineage>
        <taxon>Bacteria</taxon>
        <taxon>Pseudomonadati</taxon>
        <taxon>Pseudomonadota</taxon>
        <taxon>Alphaproteobacteria</taxon>
        <taxon>Hyphomicrobiales</taxon>
        <taxon>Xanthobacteraceae</taxon>
        <taxon>Ancylobacter</taxon>
    </lineage>
</organism>
<accession>A0A2W5R2A1</accession>
<evidence type="ECO:0000259" key="2">
    <source>
        <dbReference type="Pfam" id="PF03364"/>
    </source>
</evidence>
<dbReference type="PANTHER" id="PTHR12901">
    <property type="entry name" value="SPERM PROTEIN HOMOLOG"/>
    <property type="match status" value="1"/>
</dbReference>
<evidence type="ECO:0000256" key="1">
    <source>
        <dbReference type="ARBA" id="ARBA00008918"/>
    </source>
</evidence>
<dbReference type="EMBL" id="QFQD01000017">
    <property type="protein sequence ID" value="PZQ83676.1"/>
    <property type="molecule type" value="Genomic_DNA"/>
</dbReference>
<evidence type="ECO:0000313" key="3">
    <source>
        <dbReference type="EMBL" id="PZQ83676.1"/>
    </source>
</evidence>
<dbReference type="CDD" id="cd07813">
    <property type="entry name" value="COQ10p_like"/>
    <property type="match status" value="1"/>
</dbReference>
<sequence>MPSFRNKRHVRHSAVDMFDLVADVERYPEFVPLCESLKVRRRVASGEGVEILVADMSVAYKMFRESFTSRVTLDRPRLAITVEYLDGPFSRLENRWTFKPEGERASEVEFYISYDFRSRTLGLLMGTMFDAAFRRFAEAFEVRADQVYGRQDAIGS</sequence>
<dbReference type="Gene3D" id="3.30.530.20">
    <property type="match status" value="1"/>
</dbReference>
<reference evidence="3 4" key="1">
    <citation type="submission" date="2017-08" db="EMBL/GenBank/DDBJ databases">
        <title>Infants hospitalized years apart are colonized by the same room-sourced microbial strains.</title>
        <authorList>
            <person name="Brooks B."/>
            <person name="Olm M.R."/>
            <person name="Firek B.A."/>
            <person name="Baker R."/>
            <person name="Thomas B.C."/>
            <person name="Morowitz M.J."/>
            <person name="Banfield J.F."/>
        </authorList>
    </citation>
    <scope>NUCLEOTIDE SEQUENCE [LARGE SCALE GENOMIC DNA]</scope>
    <source>
        <strain evidence="3">S2_005_001_R2_27</strain>
    </source>
</reference>
<protein>
    <submittedName>
        <fullName evidence="3">Ubiquinone-binding protein</fullName>
    </submittedName>
</protein>
<evidence type="ECO:0000313" key="4">
    <source>
        <dbReference type="Proteomes" id="UP000248887"/>
    </source>
</evidence>
<dbReference type="InterPro" id="IPR005031">
    <property type="entry name" value="COQ10_START"/>
</dbReference>
<comment type="similarity">
    <text evidence="1">Belongs to the ribosome association toxin RatA family.</text>
</comment>
<dbReference type="GO" id="GO:0045333">
    <property type="term" value="P:cellular respiration"/>
    <property type="evidence" value="ECO:0007669"/>
    <property type="project" value="InterPro"/>
</dbReference>
<dbReference type="PANTHER" id="PTHR12901:SF10">
    <property type="entry name" value="COENZYME Q-BINDING PROTEIN COQ10, MITOCHONDRIAL"/>
    <property type="match status" value="1"/>
</dbReference>
<dbReference type="InterPro" id="IPR044996">
    <property type="entry name" value="COQ10-like"/>
</dbReference>
<dbReference type="SUPFAM" id="SSF55961">
    <property type="entry name" value="Bet v1-like"/>
    <property type="match status" value="1"/>
</dbReference>
<dbReference type="GO" id="GO:0048039">
    <property type="term" value="F:ubiquinone binding"/>
    <property type="evidence" value="ECO:0007669"/>
    <property type="project" value="InterPro"/>
</dbReference>
<name>A0A2W5R2A1_ANCNO</name>
<comment type="caution">
    <text evidence="3">The sequence shown here is derived from an EMBL/GenBank/DDBJ whole genome shotgun (WGS) entry which is preliminary data.</text>
</comment>
<gene>
    <name evidence="3" type="ORF">DI549_07420</name>
</gene>